<sequence>MVLQRFLALWLVLSVVAVSGSKLGEKCEYDSDCDVAYSFCRGQQECMCKKGFEQGPSNDRCVAMIGAKCETHYDCAGLPNSGCELDICTCREGFVAHSSGRECLKVAALHMDVCTEQGQCSSAFGDRMECRDNKCQCIPTFHFAENICIKSKALDEACSSSKECYVSENDDENKKLVCTSGRCQCIMGYHMALDRRTCTDGASQMSLMSLVTALMLGITLQFFN</sequence>
<accession>A0A8S1BX62</accession>
<evidence type="ECO:0000256" key="1">
    <source>
        <dbReference type="SAM" id="SignalP"/>
    </source>
</evidence>
<keyword evidence="4" id="KW-1185">Reference proteome</keyword>
<feature type="chain" id="PRO_5035854030" description="EB domain-containing protein" evidence="1">
    <location>
        <begin position="21"/>
        <end position="224"/>
    </location>
</feature>
<dbReference type="OrthoDB" id="5912242at2759"/>
<comment type="caution">
    <text evidence="3">The sequence shown here is derived from an EMBL/GenBank/DDBJ whole genome shotgun (WGS) entry which is preliminary data.</text>
</comment>
<dbReference type="InterPro" id="IPR006149">
    <property type="entry name" value="EB_dom"/>
</dbReference>
<dbReference type="InterPro" id="IPR009030">
    <property type="entry name" value="Growth_fac_rcpt_cys_sf"/>
</dbReference>
<proteinExistence type="predicted"/>
<evidence type="ECO:0000313" key="4">
    <source>
        <dbReference type="Proteomes" id="UP000494165"/>
    </source>
</evidence>
<keyword evidence="1" id="KW-0732">Signal</keyword>
<dbReference type="PANTHER" id="PTHR39069:SF8">
    <property type="entry name" value="FI17111P1"/>
    <property type="match status" value="1"/>
</dbReference>
<dbReference type="PANTHER" id="PTHR39069">
    <property type="entry name" value="ECDYSONE-INDUCIBLE GENE E1, ISOFORM A"/>
    <property type="match status" value="1"/>
</dbReference>
<protein>
    <recommendedName>
        <fullName evidence="2">EB domain-containing protein</fullName>
    </recommendedName>
</protein>
<dbReference type="SUPFAM" id="SSF57184">
    <property type="entry name" value="Growth factor receptor domain"/>
    <property type="match status" value="1"/>
</dbReference>
<name>A0A8S1BX62_9INSE</name>
<dbReference type="Pfam" id="PF01683">
    <property type="entry name" value="EB"/>
    <property type="match status" value="1"/>
</dbReference>
<dbReference type="AlphaFoldDB" id="A0A8S1BX62"/>
<evidence type="ECO:0000259" key="2">
    <source>
        <dbReference type="Pfam" id="PF01683"/>
    </source>
</evidence>
<reference evidence="3 4" key="1">
    <citation type="submission" date="2020-04" db="EMBL/GenBank/DDBJ databases">
        <authorList>
            <person name="Alioto T."/>
            <person name="Alioto T."/>
            <person name="Gomez Garrido J."/>
        </authorList>
    </citation>
    <scope>NUCLEOTIDE SEQUENCE [LARGE SCALE GENOMIC DNA]</scope>
</reference>
<feature type="domain" description="EB" evidence="2">
    <location>
        <begin position="141"/>
        <end position="191"/>
    </location>
</feature>
<dbReference type="EMBL" id="CADEPI010000005">
    <property type="protein sequence ID" value="CAB3361306.1"/>
    <property type="molecule type" value="Genomic_DNA"/>
</dbReference>
<organism evidence="3 4">
    <name type="scientific">Cloeon dipterum</name>
    <dbReference type="NCBI Taxonomy" id="197152"/>
    <lineage>
        <taxon>Eukaryota</taxon>
        <taxon>Metazoa</taxon>
        <taxon>Ecdysozoa</taxon>
        <taxon>Arthropoda</taxon>
        <taxon>Hexapoda</taxon>
        <taxon>Insecta</taxon>
        <taxon>Pterygota</taxon>
        <taxon>Palaeoptera</taxon>
        <taxon>Ephemeroptera</taxon>
        <taxon>Pisciforma</taxon>
        <taxon>Baetidae</taxon>
        <taxon>Cloeon</taxon>
    </lineage>
</organism>
<dbReference type="Proteomes" id="UP000494165">
    <property type="component" value="Unassembled WGS sequence"/>
</dbReference>
<feature type="signal peptide" evidence="1">
    <location>
        <begin position="1"/>
        <end position="20"/>
    </location>
</feature>
<evidence type="ECO:0000313" key="3">
    <source>
        <dbReference type="EMBL" id="CAB3361306.1"/>
    </source>
</evidence>
<gene>
    <name evidence="3" type="ORF">CLODIP_2_CD11477</name>
</gene>